<dbReference type="InterPro" id="IPR036291">
    <property type="entry name" value="NAD(P)-bd_dom_sf"/>
</dbReference>
<dbReference type="OrthoDB" id="5422068at2759"/>
<feature type="domain" description="NAD(P)-binding" evidence="2">
    <location>
        <begin position="10"/>
        <end position="123"/>
    </location>
</feature>
<dbReference type="InterPro" id="IPR011057">
    <property type="entry name" value="Mss4-like_sf"/>
</dbReference>
<dbReference type="InterPro" id="IPR051604">
    <property type="entry name" value="Ergot_Alk_Oxidoreductase"/>
</dbReference>
<gene>
    <name evidence="3" type="ORF">E0L32_008713</name>
</gene>
<name>A0A507AZZ1_9PEZI</name>
<dbReference type="Proteomes" id="UP000319257">
    <property type="component" value="Unassembled WGS sequence"/>
</dbReference>
<dbReference type="EMBL" id="SKBQ01000059">
    <property type="protein sequence ID" value="TPX10308.1"/>
    <property type="molecule type" value="Genomic_DNA"/>
</dbReference>
<dbReference type="Gene3D" id="3.90.25.10">
    <property type="entry name" value="UDP-galactose 4-epimerase, domain 1"/>
    <property type="match status" value="1"/>
</dbReference>
<dbReference type="PANTHER" id="PTHR43162">
    <property type="match status" value="1"/>
</dbReference>
<dbReference type="GeneID" id="41976160"/>
<dbReference type="PANTHER" id="PTHR43162:SF1">
    <property type="entry name" value="PRESTALK A DIFFERENTIATION PROTEIN A"/>
    <property type="match status" value="1"/>
</dbReference>
<proteinExistence type="predicted"/>
<dbReference type="Pfam" id="PF13460">
    <property type="entry name" value="NAD_binding_10"/>
    <property type="match status" value="1"/>
</dbReference>
<dbReference type="SUPFAM" id="SSF51316">
    <property type="entry name" value="Mss4-like"/>
    <property type="match status" value="2"/>
</dbReference>
<evidence type="ECO:0000313" key="4">
    <source>
        <dbReference type="Proteomes" id="UP000319257"/>
    </source>
</evidence>
<evidence type="ECO:0000313" key="3">
    <source>
        <dbReference type="EMBL" id="TPX10308.1"/>
    </source>
</evidence>
<evidence type="ECO:0000256" key="1">
    <source>
        <dbReference type="SAM" id="MobiDB-lite"/>
    </source>
</evidence>
<protein>
    <recommendedName>
        <fullName evidence="2">NAD(P)-binding domain-containing protein</fullName>
    </recommendedName>
</protein>
<feature type="region of interest" description="Disordered" evidence="1">
    <location>
        <begin position="399"/>
        <end position="419"/>
    </location>
</feature>
<evidence type="ECO:0000259" key="2">
    <source>
        <dbReference type="Pfam" id="PF13460"/>
    </source>
</evidence>
<keyword evidence="4" id="KW-1185">Reference proteome</keyword>
<comment type="caution">
    <text evidence="3">The sequence shown here is derived from an EMBL/GenBank/DDBJ whole genome shotgun (WGS) entry which is preliminary data.</text>
</comment>
<dbReference type="RefSeq" id="XP_030992019.1">
    <property type="nucleotide sequence ID" value="XM_031143598.1"/>
</dbReference>
<reference evidence="3 4" key="1">
    <citation type="submission" date="2019-06" db="EMBL/GenBank/DDBJ databases">
        <title>Draft genome sequence of the filamentous fungus Phialemoniopsis curvata isolated from diesel fuel.</title>
        <authorList>
            <person name="Varaljay V.A."/>
            <person name="Lyon W.J."/>
            <person name="Crouch A.L."/>
            <person name="Drake C.E."/>
            <person name="Hollomon J.M."/>
            <person name="Nadeau L.J."/>
            <person name="Nunn H.S."/>
            <person name="Stevenson B.S."/>
            <person name="Bojanowski C.L."/>
            <person name="Crookes-Goodson W.J."/>
        </authorList>
    </citation>
    <scope>NUCLEOTIDE SEQUENCE [LARGE SCALE GENOMIC DNA]</scope>
    <source>
        <strain evidence="3 4">D216</strain>
    </source>
</reference>
<dbReference type="SUPFAM" id="SSF51735">
    <property type="entry name" value="NAD(P)-binding Rossmann-fold domains"/>
    <property type="match status" value="1"/>
</dbReference>
<accession>A0A507AZZ1</accession>
<dbReference type="Gene3D" id="3.90.1590.10">
    <property type="entry name" value="glutathione-dependent formaldehyde- activating enzyme (gfa)"/>
    <property type="match status" value="2"/>
</dbReference>
<dbReference type="Gene3D" id="3.40.50.720">
    <property type="entry name" value="NAD(P)-binding Rossmann-like Domain"/>
    <property type="match status" value="1"/>
</dbReference>
<dbReference type="InterPro" id="IPR016040">
    <property type="entry name" value="NAD(P)-bd_dom"/>
</dbReference>
<dbReference type="InParanoid" id="A0A507AZZ1"/>
<dbReference type="STRING" id="1093900.A0A507AZZ1"/>
<sequence length="609" mass="66393">MKIAVLPGSTKTAQAAVRSLLADPSSPNVIAFYRDPARAPAEFTSNTRFEAVRGDLMDAATLDLTGCDAVLAITPPTFEDVDIIERARKMSQNTRDAVRRAAKTVNRLVLLSSQGAQFDHGVGEIGTNHVAEVTLKDAAPEVVFVRCAYFMENWMMALQTLRSENPFFYSTLTPLNHVLPMVSIKDIGATLCAQLLSAGSRLPSNPHIFDLEGPDAYGSLDVQRAFEKALGKSVDVKPVEKEDLEAYWGKAFPTRVAKCFTEMTISTLPGGLLAESWEPGRTANVQRGETSLDEAISQLPTGVAPQFIAPSTLDKLTSYRHASSKSERFFCSTCGCHIGDRGLGGEHGTDWVIATSIFADHTEATFQIKRHCFTDATPGDGLHSFLPSIAGREIKLWNPDPEDPTWDAKPAAPPEAEYDTQGNERLRGQCHCGGVSFTVPRPTIPAVQDDPYLRKWASPLDPNKWIACLDVCDDCRLVDGTHVIAWTFLPAALLDPPLKPDLSGFGTLKVYNSSEGVRRGFCGTCGATVVFAYDGRIPTDQQAIVDIAIGVFRAPEGVLAENWLTWRSGQLAWPSSGERYDLEFTKALKEGLAAWGMRKHGVAADFKID</sequence>
<organism evidence="3 4">
    <name type="scientific">Thyridium curvatum</name>
    <dbReference type="NCBI Taxonomy" id="1093900"/>
    <lineage>
        <taxon>Eukaryota</taxon>
        <taxon>Fungi</taxon>
        <taxon>Dikarya</taxon>
        <taxon>Ascomycota</taxon>
        <taxon>Pezizomycotina</taxon>
        <taxon>Sordariomycetes</taxon>
        <taxon>Sordariomycetidae</taxon>
        <taxon>Thyridiales</taxon>
        <taxon>Thyridiaceae</taxon>
        <taxon>Thyridium</taxon>
    </lineage>
</organism>
<dbReference type="AlphaFoldDB" id="A0A507AZZ1"/>